<evidence type="ECO:0000313" key="10">
    <source>
        <dbReference type="Proteomes" id="UP000273278"/>
    </source>
</evidence>
<dbReference type="Pfam" id="PF00078">
    <property type="entry name" value="RVT_1"/>
    <property type="match status" value="1"/>
</dbReference>
<dbReference type="Proteomes" id="UP000273278">
    <property type="component" value="Chromosome"/>
</dbReference>
<dbReference type="PRINTS" id="PR00866">
    <property type="entry name" value="RNADNAPOLMS"/>
</dbReference>
<dbReference type="PANTHER" id="PTHR34047">
    <property type="entry name" value="NUCLEAR INTRON MATURASE 1, MITOCHONDRIAL-RELATED"/>
    <property type="match status" value="1"/>
</dbReference>
<dbReference type="InterPro" id="IPR000123">
    <property type="entry name" value="Reverse_transcriptase_msDNA"/>
</dbReference>
<proteinExistence type="inferred from homology"/>
<evidence type="ECO:0000256" key="4">
    <source>
        <dbReference type="ARBA" id="ARBA00022842"/>
    </source>
</evidence>
<feature type="domain" description="Reverse transcriptase" evidence="8">
    <location>
        <begin position="1"/>
        <end position="150"/>
    </location>
</feature>
<comment type="catalytic activity">
    <reaction evidence="7">
        <text>DNA(n) + a 2'-deoxyribonucleoside 5'-triphosphate = DNA(n+1) + diphosphate</text>
        <dbReference type="Rhea" id="RHEA:22508"/>
        <dbReference type="Rhea" id="RHEA-COMP:17339"/>
        <dbReference type="Rhea" id="RHEA-COMP:17340"/>
        <dbReference type="ChEBI" id="CHEBI:33019"/>
        <dbReference type="ChEBI" id="CHEBI:61560"/>
        <dbReference type="ChEBI" id="CHEBI:173112"/>
        <dbReference type="EC" id="2.7.7.49"/>
    </reaction>
</comment>
<dbReference type="PROSITE" id="PS50878">
    <property type="entry name" value="RT_POL"/>
    <property type="match status" value="1"/>
</dbReference>
<dbReference type="EMBL" id="CP017686">
    <property type="protein sequence ID" value="AYQ55380.1"/>
    <property type="molecule type" value="Genomic_DNA"/>
</dbReference>
<dbReference type="GO" id="GO:0003964">
    <property type="term" value="F:RNA-directed DNA polymerase activity"/>
    <property type="evidence" value="ECO:0007669"/>
    <property type="project" value="UniProtKB-EC"/>
</dbReference>
<name>A0A3G3IHS0_9ARCH</name>
<dbReference type="AlphaFoldDB" id="A0A3G3IHS0"/>
<evidence type="ECO:0000256" key="7">
    <source>
        <dbReference type="ARBA" id="ARBA00048173"/>
    </source>
</evidence>
<keyword evidence="4" id="KW-0460">Magnesium</keyword>
<dbReference type="SUPFAM" id="SSF56672">
    <property type="entry name" value="DNA/RNA polymerases"/>
    <property type="match status" value="1"/>
</dbReference>
<sequence length="200" mass="23080">MDWDGFGIVVDLDLEKFFDTLNQDFLMNILRERIKDKALIELIKRFLRSGVVLPDGLRQETRQGSPQGGPLSPLLSNIYLDRFDRLLESRGLRFCRYADDRLIFVRTPKAGERVRESVTRYLESDLKLKVNQEKTVVGGADTVKFLGFKLFRNKAVHVNIHPSSLESFRKAVREKTKRNCNGSLVSILDELKAYVRGWFG</sequence>
<gene>
    <name evidence="9" type="ORF">BKD89_06160</name>
</gene>
<keyword evidence="5" id="KW-0051">Antiviral defense</keyword>
<evidence type="ECO:0000256" key="6">
    <source>
        <dbReference type="ARBA" id="ARBA00034120"/>
    </source>
</evidence>
<dbReference type="InterPro" id="IPR000477">
    <property type="entry name" value="RT_dom"/>
</dbReference>
<keyword evidence="2" id="KW-0548">Nucleotidyltransferase</keyword>
<reference evidence="9 10" key="1">
    <citation type="submission" date="2016-10" db="EMBL/GenBank/DDBJ databases">
        <title>Complete genome of the TMA-utilizing, human hosted archaeon Methanomethylophilus alvus Gen. nov, sp. nov., strain Mx-05, derived from a pure culture.</title>
        <authorList>
            <person name="Brugere J.-F."/>
            <person name="Ben Hania W."/>
            <person name="Chaudhary P.P."/>
            <person name="Gaci N."/>
            <person name="Borrel G."/>
            <person name="Cao Van Tuat L."/>
            <person name="Fardeau M.-L."/>
            <person name="Harris H.M.B."/>
            <person name="O'Toole P.W."/>
            <person name="Ollivier B."/>
        </authorList>
    </citation>
    <scope>NUCLEOTIDE SEQUENCE [LARGE SCALE GENOMIC DNA]</scope>
    <source>
        <strain evidence="9 10">Mx-05</strain>
    </source>
</reference>
<evidence type="ECO:0000259" key="8">
    <source>
        <dbReference type="PROSITE" id="PS50878"/>
    </source>
</evidence>
<protein>
    <recommendedName>
        <fullName evidence="8">Reverse transcriptase domain-containing protein</fullName>
    </recommendedName>
</protein>
<dbReference type="InterPro" id="IPR051083">
    <property type="entry name" value="GrpII_Intron_Splice-Mob/Def"/>
</dbReference>
<dbReference type="GeneID" id="41322029"/>
<evidence type="ECO:0000256" key="1">
    <source>
        <dbReference type="ARBA" id="ARBA00022679"/>
    </source>
</evidence>
<comment type="similarity">
    <text evidence="6">Belongs to the bacterial reverse transcriptase family.</text>
</comment>
<evidence type="ECO:0000256" key="5">
    <source>
        <dbReference type="ARBA" id="ARBA00023118"/>
    </source>
</evidence>
<dbReference type="CDD" id="cd01651">
    <property type="entry name" value="RT_G2_intron"/>
    <property type="match status" value="1"/>
</dbReference>
<dbReference type="InterPro" id="IPR043502">
    <property type="entry name" value="DNA/RNA_pol_sf"/>
</dbReference>
<organism evidence="9 10">
    <name type="scientific">Methanomethylophilus alvi</name>
    <dbReference type="NCBI Taxonomy" id="1291540"/>
    <lineage>
        <taxon>Archaea</taxon>
        <taxon>Methanobacteriati</taxon>
        <taxon>Thermoplasmatota</taxon>
        <taxon>Thermoplasmata</taxon>
        <taxon>Methanomassiliicoccales</taxon>
        <taxon>Methanomethylophilaceae</taxon>
        <taxon>Methanomethylophilus</taxon>
    </lineage>
</organism>
<dbReference type="RefSeq" id="WP_015505140.1">
    <property type="nucleotide sequence ID" value="NZ_CP017686.1"/>
</dbReference>
<evidence type="ECO:0000256" key="2">
    <source>
        <dbReference type="ARBA" id="ARBA00022695"/>
    </source>
</evidence>
<keyword evidence="1" id="KW-0808">Transferase</keyword>
<dbReference type="GO" id="GO:0003723">
    <property type="term" value="F:RNA binding"/>
    <property type="evidence" value="ECO:0007669"/>
    <property type="project" value="InterPro"/>
</dbReference>
<dbReference type="PANTHER" id="PTHR34047:SF8">
    <property type="entry name" value="PROTEIN YKFC"/>
    <property type="match status" value="1"/>
</dbReference>
<evidence type="ECO:0000256" key="3">
    <source>
        <dbReference type="ARBA" id="ARBA00022723"/>
    </source>
</evidence>
<dbReference type="GO" id="GO:0046872">
    <property type="term" value="F:metal ion binding"/>
    <property type="evidence" value="ECO:0007669"/>
    <property type="project" value="UniProtKB-KW"/>
</dbReference>
<accession>A0A3G3IHS0</accession>
<evidence type="ECO:0000313" key="9">
    <source>
        <dbReference type="EMBL" id="AYQ55380.1"/>
    </source>
</evidence>
<keyword evidence="3" id="KW-0479">Metal-binding</keyword>
<dbReference type="GO" id="GO:0051607">
    <property type="term" value="P:defense response to virus"/>
    <property type="evidence" value="ECO:0007669"/>
    <property type="project" value="UniProtKB-KW"/>
</dbReference>